<reference evidence="2" key="1">
    <citation type="submission" date="2014-12" db="EMBL/GenBank/DDBJ databases">
        <title>Insight into the proteome of Arion vulgaris.</title>
        <authorList>
            <person name="Aradska J."/>
            <person name="Bulat T."/>
            <person name="Smidak R."/>
            <person name="Sarate P."/>
            <person name="Gangsoo J."/>
            <person name="Sialana F."/>
            <person name="Bilban M."/>
            <person name="Lubec G."/>
        </authorList>
    </citation>
    <scope>NUCLEOTIDE SEQUENCE</scope>
    <source>
        <tissue evidence="2">Skin</tissue>
    </source>
</reference>
<dbReference type="AlphaFoldDB" id="A0A0B7BSM8"/>
<evidence type="ECO:0000313" key="3">
    <source>
        <dbReference type="EMBL" id="CEK95899.1"/>
    </source>
</evidence>
<accession>A0A0B7BSM8</accession>
<dbReference type="EMBL" id="HACG01049034">
    <property type="protein sequence ID" value="CEK95899.1"/>
    <property type="molecule type" value="Transcribed_RNA"/>
</dbReference>
<organism evidence="2">
    <name type="scientific">Arion vulgaris</name>
    <dbReference type="NCBI Taxonomy" id="1028688"/>
    <lineage>
        <taxon>Eukaryota</taxon>
        <taxon>Metazoa</taxon>
        <taxon>Spiralia</taxon>
        <taxon>Lophotrochozoa</taxon>
        <taxon>Mollusca</taxon>
        <taxon>Gastropoda</taxon>
        <taxon>Heterobranchia</taxon>
        <taxon>Euthyneura</taxon>
        <taxon>Panpulmonata</taxon>
        <taxon>Eupulmonata</taxon>
        <taxon>Stylommatophora</taxon>
        <taxon>Helicina</taxon>
        <taxon>Arionoidea</taxon>
        <taxon>Arionidae</taxon>
        <taxon>Arion</taxon>
    </lineage>
</organism>
<dbReference type="EMBL" id="HACG01049031">
    <property type="protein sequence ID" value="CEK95896.1"/>
    <property type="molecule type" value="Transcribed_RNA"/>
</dbReference>
<protein>
    <submittedName>
        <fullName evidence="2">Uncharacterized protein</fullName>
    </submittedName>
</protein>
<gene>
    <name evidence="2" type="primary">ORF209333</name>
    <name evidence="1" type="synonym">ORF209325</name>
    <name evidence="3" type="synonym">ORF209349</name>
</gene>
<evidence type="ECO:0000313" key="1">
    <source>
        <dbReference type="EMBL" id="CEK95896.1"/>
    </source>
</evidence>
<dbReference type="EMBL" id="HACG01049032">
    <property type="protein sequence ID" value="CEK95897.1"/>
    <property type="molecule type" value="Transcribed_RNA"/>
</dbReference>
<evidence type="ECO:0000313" key="2">
    <source>
        <dbReference type="EMBL" id="CEK95897.1"/>
    </source>
</evidence>
<proteinExistence type="predicted"/>
<name>A0A0B7BSM8_9EUPU</name>
<sequence length="88" mass="9959">MSGARERPGDGVFCQNKERCRGSTRGDNEITRVMTYCPSKGAARDVPHWLNQPIMEVMFFSLLTGKSRMKLTERGKDDVCTLFVLINC</sequence>